<dbReference type="CDD" id="cd16913">
    <property type="entry name" value="YkuD_like"/>
    <property type="match status" value="1"/>
</dbReference>
<evidence type="ECO:0000256" key="1">
    <source>
        <dbReference type="ARBA" id="ARBA00004752"/>
    </source>
</evidence>
<dbReference type="EMBL" id="BAABFA010000010">
    <property type="protein sequence ID" value="GAA4465150.1"/>
    <property type="molecule type" value="Genomic_DNA"/>
</dbReference>
<evidence type="ECO:0000256" key="6">
    <source>
        <dbReference type="ARBA" id="ARBA00023316"/>
    </source>
</evidence>
<dbReference type="InterPro" id="IPR005490">
    <property type="entry name" value="LD_TPept_cat_dom"/>
</dbReference>
<comment type="pathway">
    <text evidence="1 7">Cell wall biogenesis; peptidoglycan biosynthesis.</text>
</comment>
<dbReference type="Pfam" id="PF03734">
    <property type="entry name" value="YkuD"/>
    <property type="match status" value="1"/>
</dbReference>
<comment type="caution">
    <text evidence="10">The sequence shown here is derived from an EMBL/GenBank/DDBJ whole genome shotgun (WGS) entry which is preliminary data.</text>
</comment>
<evidence type="ECO:0000256" key="2">
    <source>
        <dbReference type="ARBA" id="ARBA00005992"/>
    </source>
</evidence>
<feature type="active site" description="Proton donor/acceptor" evidence="7">
    <location>
        <position position="189"/>
    </location>
</feature>
<evidence type="ECO:0000256" key="3">
    <source>
        <dbReference type="ARBA" id="ARBA00022679"/>
    </source>
</evidence>
<protein>
    <submittedName>
        <fullName evidence="10">L,D-transpeptidase family protein</fullName>
    </submittedName>
</protein>
<organism evidence="10 11">
    <name type="scientific">Nemorincola caseinilytica</name>
    <dbReference type="NCBI Taxonomy" id="2054315"/>
    <lineage>
        <taxon>Bacteria</taxon>
        <taxon>Pseudomonadati</taxon>
        <taxon>Bacteroidota</taxon>
        <taxon>Chitinophagia</taxon>
        <taxon>Chitinophagales</taxon>
        <taxon>Chitinophagaceae</taxon>
        <taxon>Nemorincola</taxon>
    </lineage>
</organism>
<dbReference type="InterPro" id="IPR038063">
    <property type="entry name" value="Transpep_catalytic_dom"/>
</dbReference>
<evidence type="ECO:0000313" key="10">
    <source>
        <dbReference type="EMBL" id="GAA4465150.1"/>
    </source>
</evidence>
<dbReference type="SUPFAM" id="SSF141523">
    <property type="entry name" value="L,D-transpeptidase catalytic domain-like"/>
    <property type="match status" value="1"/>
</dbReference>
<dbReference type="RefSeq" id="WP_345081505.1">
    <property type="nucleotide sequence ID" value="NZ_BAABFA010000010.1"/>
</dbReference>
<dbReference type="PROSITE" id="PS52029">
    <property type="entry name" value="LD_TPASE"/>
    <property type="match status" value="1"/>
</dbReference>
<sequence length="234" mass="26712">MALQQMHRHIPRYYIQALLCVICILCAHTVYAQGTPADLRVLEEHKNASGDLVRTIQYTENGKRIVETRVIRPIAKLNIPIKPDTLDQQQMMLVINKTRAVLDVYYRRTKVRSYKVVFGPKPQENKVMKGDRRTPEGWFLVENKHASARYNKFMQLDYPNDSSRARFNMLKAKGLIPQNAEIGGDVGIHGVWKGGDDMIEMGVGWTDGCIALKNKDMDELYSLVGIGVRVLVRK</sequence>
<dbReference type="PANTHER" id="PTHR36699:SF1">
    <property type="entry name" value="L,D-TRANSPEPTIDASE YAFK-RELATED"/>
    <property type="match status" value="1"/>
</dbReference>
<comment type="similarity">
    <text evidence="2">Belongs to the YkuD family.</text>
</comment>
<gene>
    <name evidence="10" type="ORF">GCM10023093_16830</name>
</gene>
<dbReference type="Proteomes" id="UP001500067">
    <property type="component" value="Unassembled WGS sequence"/>
</dbReference>
<dbReference type="Gene3D" id="2.40.440.10">
    <property type="entry name" value="L,D-transpeptidase catalytic domain-like"/>
    <property type="match status" value="1"/>
</dbReference>
<feature type="chain" id="PRO_5045628388" evidence="8">
    <location>
        <begin position="33"/>
        <end position="234"/>
    </location>
</feature>
<dbReference type="PANTHER" id="PTHR36699">
    <property type="entry name" value="LD-TRANSPEPTIDASE"/>
    <property type="match status" value="1"/>
</dbReference>
<accession>A0ABP8NGP5</accession>
<keyword evidence="8" id="KW-0732">Signal</keyword>
<keyword evidence="11" id="KW-1185">Reference proteome</keyword>
<evidence type="ECO:0000256" key="5">
    <source>
        <dbReference type="ARBA" id="ARBA00022984"/>
    </source>
</evidence>
<feature type="domain" description="L,D-TPase catalytic" evidence="9">
    <location>
        <begin position="91"/>
        <end position="233"/>
    </location>
</feature>
<reference evidence="11" key="1">
    <citation type="journal article" date="2019" name="Int. J. Syst. Evol. Microbiol.">
        <title>The Global Catalogue of Microorganisms (GCM) 10K type strain sequencing project: providing services to taxonomists for standard genome sequencing and annotation.</title>
        <authorList>
            <consortium name="The Broad Institute Genomics Platform"/>
            <consortium name="The Broad Institute Genome Sequencing Center for Infectious Disease"/>
            <person name="Wu L."/>
            <person name="Ma J."/>
        </authorList>
    </citation>
    <scope>NUCLEOTIDE SEQUENCE [LARGE SCALE GENOMIC DNA]</scope>
    <source>
        <strain evidence="11">JCM 32105</strain>
    </source>
</reference>
<evidence type="ECO:0000256" key="4">
    <source>
        <dbReference type="ARBA" id="ARBA00022960"/>
    </source>
</evidence>
<evidence type="ECO:0000313" key="11">
    <source>
        <dbReference type="Proteomes" id="UP001500067"/>
    </source>
</evidence>
<keyword evidence="5 7" id="KW-0573">Peptidoglycan synthesis</keyword>
<keyword evidence="4 7" id="KW-0133">Cell shape</keyword>
<feature type="signal peptide" evidence="8">
    <location>
        <begin position="1"/>
        <end position="32"/>
    </location>
</feature>
<feature type="active site" description="Nucleophile" evidence="7">
    <location>
        <position position="209"/>
    </location>
</feature>
<keyword evidence="6 7" id="KW-0961">Cell wall biogenesis/degradation</keyword>
<proteinExistence type="inferred from homology"/>
<evidence type="ECO:0000256" key="7">
    <source>
        <dbReference type="PROSITE-ProRule" id="PRU01373"/>
    </source>
</evidence>
<keyword evidence="3" id="KW-0808">Transferase</keyword>
<name>A0ABP8NGP5_9BACT</name>
<evidence type="ECO:0000256" key="8">
    <source>
        <dbReference type="SAM" id="SignalP"/>
    </source>
</evidence>
<evidence type="ECO:0000259" key="9">
    <source>
        <dbReference type="PROSITE" id="PS52029"/>
    </source>
</evidence>